<keyword evidence="2 3" id="KW-0802">TPR repeat</keyword>
<accession>A0A2N6CSW3</accession>
<dbReference type="AlphaFoldDB" id="A0A2N6CSW3"/>
<gene>
    <name evidence="5" type="primary">prsT</name>
    <name evidence="5" type="ORF">C0630_16975</name>
</gene>
<evidence type="ECO:0000256" key="3">
    <source>
        <dbReference type="PROSITE-ProRule" id="PRU00339"/>
    </source>
</evidence>
<name>A0A2N6CSW3_9GAMM</name>
<feature type="repeat" description="TPR" evidence="3">
    <location>
        <begin position="295"/>
        <end position="328"/>
    </location>
</feature>
<dbReference type="Pfam" id="PF12895">
    <property type="entry name" value="ANAPC3"/>
    <property type="match status" value="1"/>
</dbReference>
<dbReference type="Pfam" id="PF07719">
    <property type="entry name" value="TPR_2"/>
    <property type="match status" value="1"/>
</dbReference>
<sequence length="508" mass="55963">MAQGKSSEAIAELENTIGMEQEFVQADVLLVLSYLNKQEFTKALEASQALEKRSPKNPVGYNLTGLAYLMSGNQEQAEQRFKKSLEIDPSFITAEANLARLAIQKGDLALAESHFQSALKKIPNSATVLMGLADLARRQGDRDRMHKLLEQAHNGEPKTSRAGLISAMAYLAENRPLKALRMTSQLSAAFPRDPSVLTIHGRAQLAAGDTINAVTTFRQLTYQKKSAETLQLLGNAQQAAGQQDDARESYQQALKENPGFVPVLVGLYSLELGAGNHQAALSHAKTIQQAMPDKPVGYEFEGTVYAAQGETAKSITLYEKAYQMQPGERLGIMLAQQYTRAGDARRGLDLLREWAEKQPDNLQVQISLAGTLLEQGLHDEAIQTYEKILQADDSQLIALNNLAWIYSSRGNDKAVELGKRAYELASTRPEIVDTYGWILVQTGDLSKGSEILKQAAELSPNNQEIIYHLGYAQHKQGNRTEAETILKRAISINDKTELAKSARKLLEN</sequence>
<feature type="repeat" description="TPR" evidence="3">
    <location>
        <begin position="227"/>
        <end position="260"/>
    </location>
</feature>
<dbReference type="SUPFAM" id="SSF48452">
    <property type="entry name" value="TPR-like"/>
    <property type="match status" value="2"/>
</dbReference>
<feature type="repeat" description="TPR" evidence="3">
    <location>
        <begin position="58"/>
        <end position="91"/>
    </location>
</feature>
<dbReference type="InterPro" id="IPR056835">
    <property type="entry name" value="ARM_TT21_5th"/>
</dbReference>
<feature type="repeat" description="TPR" evidence="3">
    <location>
        <begin position="463"/>
        <end position="496"/>
    </location>
</feature>
<dbReference type="InterPro" id="IPR014266">
    <property type="entry name" value="PEP-CTERM_TPR_PrsT"/>
</dbReference>
<dbReference type="NCBIfam" id="TIGR02917">
    <property type="entry name" value="PEP_TPR_lipo"/>
    <property type="match status" value="1"/>
</dbReference>
<dbReference type="Proteomes" id="UP000235015">
    <property type="component" value="Unassembled WGS sequence"/>
</dbReference>
<reference evidence="5 6" key="1">
    <citation type="submission" date="2017-11" db="EMBL/GenBank/DDBJ databases">
        <title>Genome-resolved metagenomics identifies genetic mobility, metabolic interactions, and unexpected diversity in perchlorate-reducing communities.</title>
        <authorList>
            <person name="Barnum T.P."/>
            <person name="Figueroa I.A."/>
            <person name="Carlstrom C.I."/>
            <person name="Lucas L.N."/>
            <person name="Engelbrektson A.L."/>
            <person name="Coates J.D."/>
        </authorList>
    </citation>
    <scope>NUCLEOTIDE SEQUENCE [LARGE SCALE GENOMIC DNA]</scope>
    <source>
        <strain evidence="5">BM301</strain>
    </source>
</reference>
<dbReference type="Pfam" id="PF25064">
    <property type="entry name" value="ARM_TT21_5th"/>
    <property type="match status" value="1"/>
</dbReference>
<dbReference type="EMBL" id="PKUN01000027">
    <property type="protein sequence ID" value="PLX60215.1"/>
    <property type="molecule type" value="Genomic_DNA"/>
</dbReference>
<protein>
    <submittedName>
        <fullName evidence="5">PEP-CTERM system TPR-repeat protein PrsT</fullName>
    </submittedName>
</protein>
<organism evidence="5 6">
    <name type="scientific">Sedimenticola selenatireducens</name>
    <dbReference type="NCBI Taxonomy" id="191960"/>
    <lineage>
        <taxon>Bacteria</taxon>
        <taxon>Pseudomonadati</taxon>
        <taxon>Pseudomonadota</taxon>
        <taxon>Gammaproteobacteria</taxon>
        <taxon>Chromatiales</taxon>
        <taxon>Sedimenticolaceae</taxon>
        <taxon>Sedimenticola</taxon>
    </lineage>
</organism>
<dbReference type="Pfam" id="PF13432">
    <property type="entry name" value="TPR_16"/>
    <property type="match status" value="1"/>
</dbReference>
<dbReference type="Pfam" id="PF14559">
    <property type="entry name" value="TPR_19"/>
    <property type="match status" value="1"/>
</dbReference>
<proteinExistence type="predicted"/>
<keyword evidence="1" id="KW-0677">Repeat</keyword>
<dbReference type="GO" id="GO:0006493">
    <property type="term" value="P:protein O-linked glycosylation"/>
    <property type="evidence" value="ECO:0007669"/>
    <property type="project" value="InterPro"/>
</dbReference>
<evidence type="ECO:0000313" key="6">
    <source>
        <dbReference type="Proteomes" id="UP000235015"/>
    </source>
</evidence>
<dbReference type="InterPro" id="IPR011990">
    <property type="entry name" value="TPR-like_helical_dom_sf"/>
</dbReference>
<dbReference type="STRING" id="1111735.GCA_000428045_03596"/>
<evidence type="ECO:0000259" key="4">
    <source>
        <dbReference type="Pfam" id="PF25064"/>
    </source>
</evidence>
<dbReference type="PROSITE" id="PS50005">
    <property type="entry name" value="TPR"/>
    <property type="match status" value="5"/>
</dbReference>
<dbReference type="GO" id="GO:0097363">
    <property type="term" value="F:protein O-acetylglucosaminyltransferase activity"/>
    <property type="evidence" value="ECO:0007669"/>
    <property type="project" value="TreeGrafter"/>
</dbReference>
<comment type="caution">
    <text evidence="5">The sequence shown here is derived from an EMBL/GenBank/DDBJ whole genome shotgun (WGS) entry which is preliminary data.</text>
</comment>
<dbReference type="Gene3D" id="1.25.40.10">
    <property type="entry name" value="Tetratricopeptide repeat domain"/>
    <property type="match status" value="3"/>
</dbReference>
<evidence type="ECO:0000256" key="1">
    <source>
        <dbReference type="ARBA" id="ARBA00022737"/>
    </source>
</evidence>
<dbReference type="InterPro" id="IPR013105">
    <property type="entry name" value="TPR_2"/>
</dbReference>
<feature type="repeat" description="TPR" evidence="3">
    <location>
        <begin position="429"/>
        <end position="462"/>
    </location>
</feature>
<dbReference type="SMART" id="SM00028">
    <property type="entry name" value="TPR"/>
    <property type="match status" value="8"/>
</dbReference>
<dbReference type="PANTHER" id="PTHR44366">
    <property type="entry name" value="UDP-N-ACETYLGLUCOSAMINE--PEPTIDE N-ACETYLGLUCOSAMINYLTRANSFERASE 110 KDA SUBUNIT"/>
    <property type="match status" value="1"/>
</dbReference>
<evidence type="ECO:0000313" key="5">
    <source>
        <dbReference type="EMBL" id="PLX60215.1"/>
    </source>
</evidence>
<evidence type="ECO:0000256" key="2">
    <source>
        <dbReference type="ARBA" id="ARBA00022803"/>
    </source>
</evidence>
<dbReference type="PANTHER" id="PTHR44366:SF1">
    <property type="entry name" value="UDP-N-ACETYLGLUCOSAMINE--PEPTIDE N-ACETYLGLUCOSAMINYLTRANSFERASE 110 KDA SUBUNIT"/>
    <property type="match status" value="1"/>
</dbReference>
<dbReference type="InterPro" id="IPR037919">
    <property type="entry name" value="OGT"/>
</dbReference>
<feature type="domain" description="Tetratricopeptide repeat protein 21A/21B fifth ARM repeats" evidence="4">
    <location>
        <begin position="95"/>
        <end position="163"/>
    </location>
</feature>
<dbReference type="InterPro" id="IPR019734">
    <property type="entry name" value="TPR_rpt"/>
</dbReference>